<protein>
    <submittedName>
        <fullName evidence="1">Uncharacterized protein</fullName>
    </submittedName>
</protein>
<dbReference type="AlphaFoldDB" id="A0A8H7UEG0"/>
<name>A0A8H7UEG0_9FUNG</name>
<comment type="caution">
    <text evidence="1">The sequence shown here is derived from an EMBL/GenBank/DDBJ whole genome shotgun (WGS) entry which is preliminary data.</text>
</comment>
<gene>
    <name evidence="1" type="ORF">INT44_001750</name>
</gene>
<organism evidence="1 2">
    <name type="scientific">Umbelopsis vinacea</name>
    <dbReference type="NCBI Taxonomy" id="44442"/>
    <lineage>
        <taxon>Eukaryota</taxon>
        <taxon>Fungi</taxon>
        <taxon>Fungi incertae sedis</taxon>
        <taxon>Mucoromycota</taxon>
        <taxon>Mucoromycotina</taxon>
        <taxon>Umbelopsidomycetes</taxon>
        <taxon>Umbelopsidales</taxon>
        <taxon>Umbelopsidaceae</taxon>
        <taxon>Umbelopsis</taxon>
    </lineage>
</organism>
<dbReference type="EMBL" id="JAEPRA010000011">
    <property type="protein sequence ID" value="KAG2178597.1"/>
    <property type="molecule type" value="Genomic_DNA"/>
</dbReference>
<proteinExistence type="predicted"/>
<sequence>MESKRKRTRINYKDISSEGSDAYVIIDDINDIPSDTSSWSREHLAALKIYYNNQYQSVEIVPLDEKYEKLVLESWTKSHFEYATNDQIHALDKSVASIIMKIKYIINLHTGPAKKEVRVDGFMMSLLNFLEFDEYPCVMYPQYMYTAKFQGDKTISSKVEFIVTNSQSYVLLIIEDKHEDNTGSFNDWSENQIAGEMFGCVYHTVQMSEFTRELKLPIVVNAIRVIGTLFTFYTTEVYKPYIDECYHRLPIKNKMDIFRYPSAPDLSENTLAPVVGLDFCNPKERREILGILKAIRSKVK</sequence>
<accession>A0A8H7UEG0</accession>
<reference evidence="1" key="1">
    <citation type="submission" date="2020-12" db="EMBL/GenBank/DDBJ databases">
        <title>Metabolic potential, ecology and presence of endohyphal bacteria is reflected in genomic diversity of Mucoromycotina.</title>
        <authorList>
            <person name="Muszewska A."/>
            <person name="Okrasinska A."/>
            <person name="Steczkiewicz K."/>
            <person name="Drgas O."/>
            <person name="Orlowska M."/>
            <person name="Perlinska-Lenart U."/>
            <person name="Aleksandrzak-Piekarczyk T."/>
            <person name="Szatraj K."/>
            <person name="Zielenkiewicz U."/>
            <person name="Pilsyk S."/>
            <person name="Malc E."/>
            <person name="Mieczkowski P."/>
            <person name="Kruszewska J.S."/>
            <person name="Biernat P."/>
            <person name="Pawlowska J."/>
        </authorList>
    </citation>
    <scope>NUCLEOTIDE SEQUENCE</scope>
    <source>
        <strain evidence="1">WA0000051536</strain>
    </source>
</reference>
<dbReference type="OrthoDB" id="2447694at2759"/>
<evidence type="ECO:0000313" key="1">
    <source>
        <dbReference type="EMBL" id="KAG2178597.1"/>
    </source>
</evidence>
<evidence type="ECO:0000313" key="2">
    <source>
        <dbReference type="Proteomes" id="UP000612746"/>
    </source>
</evidence>
<keyword evidence="2" id="KW-1185">Reference proteome</keyword>
<dbReference type="Proteomes" id="UP000612746">
    <property type="component" value="Unassembled WGS sequence"/>
</dbReference>